<dbReference type="AlphaFoldDB" id="A0A7J7PB00"/>
<dbReference type="PANTHER" id="PTHR43539:SF42">
    <property type="entry name" value="OS01G0273800 PROTEIN"/>
    <property type="match status" value="1"/>
</dbReference>
<reference evidence="3 4" key="1">
    <citation type="journal article" date="2020" name="IScience">
        <title>Genome Sequencing of the Endangered Kingdonia uniflora (Circaeasteraceae, Ranunculales) Reveals Potential Mechanisms of Evolutionary Specialization.</title>
        <authorList>
            <person name="Sun Y."/>
            <person name="Deng T."/>
            <person name="Zhang A."/>
            <person name="Moore M.J."/>
            <person name="Landis J.B."/>
            <person name="Lin N."/>
            <person name="Zhang H."/>
            <person name="Zhang X."/>
            <person name="Huang J."/>
            <person name="Zhang X."/>
            <person name="Sun H."/>
            <person name="Wang H."/>
        </authorList>
    </citation>
    <scope>NUCLEOTIDE SEQUENCE [LARGE SCALE GENOMIC DNA]</scope>
    <source>
        <strain evidence="3">TB1705</strain>
        <tissue evidence="3">Leaf</tissue>
    </source>
</reference>
<keyword evidence="2" id="KW-0560">Oxidoreductase</keyword>
<dbReference type="OrthoDB" id="66881at2759"/>
<name>A0A7J7PB00_9MAGN</name>
<gene>
    <name evidence="3" type="ORF">GIB67_034483</name>
</gene>
<organism evidence="3 4">
    <name type="scientific">Kingdonia uniflora</name>
    <dbReference type="NCBI Taxonomy" id="39325"/>
    <lineage>
        <taxon>Eukaryota</taxon>
        <taxon>Viridiplantae</taxon>
        <taxon>Streptophyta</taxon>
        <taxon>Embryophyta</taxon>
        <taxon>Tracheophyta</taxon>
        <taxon>Spermatophyta</taxon>
        <taxon>Magnoliopsida</taxon>
        <taxon>Ranunculales</taxon>
        <taxon>Circaeasteraceae</taxon>
        <taxon>Kingdonia</taxon>
    </lineage>
</organism>
<protein>
    <submittedName>
        <fullName evidence="3">Uncharacterized protein</fullName>
    </submittedName>
</protein>
<dbReference type="Proteomes" id="UP000541444">
    <property type="component" value="Unassembled WGS sequence"/>
</dbReference>
<dbReference type="EMBL" id="JACGCM010000067">
    <property type="protein sequence ID" value="KAF6176621.1"/>
    <property type="molecule type" value="Genomic_DNA"/>
</dbReference>
<evidence type="ECO:0000256" key="1">
    <source>
        <dbReference type="ARBA" id="ARBA00009183"/>
    </source>
</evidence>
<dbReference type="GO" id="GO:0050660">
    <property type="term" value="F:flavin adenine dinucleotide binding"/>
    <property type="evidence" value="ECO:0007669"/>
    <property type="project" value="TreeGrafter"/>
</dbReference>
<evidence type="ECO:0000313" key="3">
    <source>
        <dbReference type="EMBL" id="KAF6176621.1"/>
    </source>
</evidence>
<evidence type="ECO:0000313" key="4">
    <source>
        <dbReference type="Proteomes" id="UP000541444"/>
    </source>
</evidence>
<dbReference type="PANTHER" id="PTHR43539">
    <property type="entry name" value="FLAVIN-BINDING MONOOXYGENASE-LIKE PROTEIN (AFU_ORTHOLOGUE AFUA_4G09220)"/>
    <property type="match status" value="1"/>
</dbReference>
<comment type="similarity">
    <text evidence="1">Belongs to the FMO family.</text>
</comment>
<keyword evidence="4" id="KW-1185">Reference proteome</keyword>
<proteinExistence type="inferred from homology"/>
<dbReference type="InterPro" id="IPR050982">
    <property type="entry name" value="Auxin_biosynth/cation_transpt"/>
</dbReference>
<sequence>MFWLLVVDCGNSGMEIALDLSNFGAKTAIVVRNLLHILNKKIVNTGLILLKYLPRYIVDAVLVTLSKQTFGDMSKFGINRPKEGPLYMKWKYGKYNC</sequence>
<comment type="caution">
    <text evidence="3">The sequence shown here is derived from an EMBL/GenBank/DDBJ whole genome shotgun (WGS) entry which is preliminary data.</text>
</comment>
<evidence type="ECO:0000256" key="2">
    <source>
        <dbReference type="ARBA" id="ARBA00023002"/>
    </source>
</evidence>
<dbReference type="GO" id="GO:0004497">
    <property type="term" value="F:monooxygenase activity"/>
    <property type="evidence" value="ECO:0007669"/>
    <property type="project" value="TreeGrafter"/>
</dbReference>
<accession>A0A7J7PB00</accession>